<evidence type="ECO:0000313" key="9">
    <source>
        <dbReference type="Proteomes" id="UP001152795"/>
    </source>
</evidence>
<feature type="active site" description="Glycyl thioester intermediate" evidence="6">
    <location>
        <position position="454"/>
    </location>
</feature>
<protein>
    <recommendedName>
        <fullName evidence="3">HECT-type E3 ubiquitin transferase</fullName>
        <ecNumber evidence="3">2.3.2.26</ecNumber>
    </recommendedName>
</protein>
<evidence type="ECO:0000256" key="4">
    <source>
        <dbReference type="ARBA" id="ARBA00022679"/>
    </source>
</evidence>
<keyword evidence="9" id="KW-1185">Reference proteome</keyword>
<dbReference type="PANTHER" id="PTHR11254">
    <property type="entry name" value="HECT DOMAIN UBIQUITIN-PROTEIN LIGASE"/>
    <property type="match status" value="1"/>
</dbReference>
<comment type="catalytic activity">
    <reaction evidence="1">
        <text>S-ubiquitinyl-[E2 ubiquitin-conjugating enzyme]-L-cysteine + [acceptor protein]-L-lysine = [E2 ubiquitin-conjugating enzyme]-L-cysteine + N(6)-ubiquitinyl-[acceptor protein]-L-lysine.</text>
        <dbReference type="EC" id="2.3.2.26"/>
    </reaction>
</comment>
<evidence type="ECO:0000256" key="5">
    <source>
        <dbReference type="ARBA" id="ARBA00022786"/>
    </source>
</evidence>
<evidence type="ECO:0000256" key="6">
    <source>
        <dbReference type="PROSITE-ProRule" id="PRU00104"/>
    </source>
</evidence>
<dbReference type="EC" id="2.3.2.26" evidence="3"/>
<sequence length="491" mass="55374">MDDVNDRLRYLSRHLTEANNIISTFMEQPVTSTTSAPSTATTTTSSATTVGSVLSRARAMISQSVSNGACSRLGRRERLRATSSPRQQNPPKKQKKDEQKVFEFVIVDVRESEGNSSWSFSEDIVLLRGIIQISNSSGEREMREQIGLATRMKYSILNNEDFAFLRATRRVLAKPVNSGAYDFKQVKLLAGQGSIYLKLKDHIYCLLQEGRDDDDDNMVQIRGICDERQHEPTSTEASSEIVDTPCSIVNIDGHDDAKVDDLATKIVGYCTSHNIEDPIEILRYFQKIMVEGRGLGIQDVSWVEEGETSLIMVDRYNILETSFEEVKSLENVRKTLEVQFYGETAQDLGGPRKEFFSIVVLEIYNKYFKNGLKEHMSEDYYTAGIILGLSILQNGKIPYFLDGERIGISSNNILRFATCDDEIPLLGYERGAKPSVTFYEVPENKSFIPTANTCSCKLQLPRPTIEVGLPDDDTLFDFYDMAFVSEYFGHK</sequence>
<accession>A0A7D9JJ66</accession>
<dbReference type="OrthoDB" id="5988852at2759"/>
<dbReference type="PANTHER" id="PTHR11254:SF440">
    <property type="entry name" value="E3 UBIQUITIN-PROTEIN LIGASE NEDD-4"/>
    <property type="match status" value="1"/>
</dbReference>
<dbReference type="InterPro" id="IPR050409">
    <property type="entry name" value="E3_ubiq-protein_ligase"/>
</dbReference>
<reference evidence="8" key="1">
    <citation type="submission" date="2020-04" db="EMBL/GenBank/DDBJ databases">
        <authorList>
            <person name="Alioto T."/>
            <person name="Alioto T."/>
            <person name="Gomez Garrido J."/>
        </authorList>
    </citation>
    <scope>NUCLEOTIDE SEQUENCE</scope>
    <source>
        <strain evidence="8">A484AB</strain>
    </source>
</reference>
<comment type="caution">
    <text evidence="6">Lacks conserved residue(s) required for the propagation of feature annotation.</text>
</comment>
<dbReference type="AlphaFoldDB" id="A0A7D9JJ66"/>
<dbReference type="PROSITE" id="PS50237">
    <property type="entry name" value="HECT"/>
    <property type="match status" value="2"/>
</dbReference>
<dbReference type="Gene3D" id="3.90.1750.10">
    <property type="entry name" value="Hect, E3 ligase catalytic domains"/>
    <property type="match status" value="1"/>
</dbReference>
<dbReference type="EMBL" id="CACRXK020016759">
    <property type="protein sequence ID" value="CAB4030287.1"/>
    <property type="molecule type" value="Genomic_DNA"/>
</dbReference>
<name>A0A7D9JJ66_PARCT</name>
<dbReference type="Proteomes" id="UP001152795">
    <property type="component" value="Unassembled WGS sequence"/>
</dbReference>
<keyword evidence="5 6" id="KW-0833">Ubl conjugation pathway</keyword>
<proteinExistence type="predicted"/>
<evidence type="ECO:0000259" key="7">
    <source>
        <dbReference type="PROSITE" id="PS50237"/>
    </source>
</evidence>
<dbReference type="GO" id="GO:0061630">
    <property type="term" value="F:ubiquitin protein ligase activity"/>
    <property type="evidence" value="ECO:0007669"/>
    <property type="project" value="UniProtKB-EC"/>
</dbReference>
<comment type="pathway">
    <text evidence="2">Protein modification; protein ubiquitination.</text>
</comment>
<dbReference type="InterPro" id="IPR000569">
    <property type="entry name" value="HECT_dom"/>
</dbReference>
<evidence type="ECO:0000256" key="2">
    <source>
        <dbReference type="ARBA" id="ARBA00004906"/>
    </source>
</evidence>
<evidence type="ECO:0000256" key="3">
    <source>
        <dbReference type="ARBA" id="ARBA00012485"/>
    </source>
</evidence>
<feature type="domain" description="HECT" evidence="7">
    <location>
        <begin position="328"/>
        <end position="365"/>
    </location>
</feature>
<organism evidence="8 9">
    <name type="scientific">Paramuricea clavata</name>
    <name type="common">Red gorgonian</name>
    <name type="synonym">Violescent sea-whip</name>
    <dbReference type="NCBI Taxonomy" id="317549"/>
    <lineage>
        <taxon>Eukaryota</taxon>
        <taxon>Metazoa</taxon>
        <taxon>Cnidaria</taxon>
        <taxon>Anthozoa</taxon>
        <taxon>Octocorallia</taxon>
        <taxon>Malacalcyonacea</taxon>
        <taxon>Plexauridae</taxon>
        <taxon>Paramuricea</taxon>
    </lineage>
</organism>
<evidence type="ECO:0000256" key="1">
    <source>
        <dbReference type="ARBA" id="ARBA00000885"/>
    </source>
</evidence>
<dbReference type="InterPro" id="IPR035983">
    <property type="entry name" value="Hect_E3_ubiquitin_ligase"/>
</dbReference>
<comment type="caution">
    <text evidence="8">The sequence shown here is derived from an EMBL/GenBank/DDBJ whole genome shotgun (WGS) entry which is preliminary data.</text>
</comment>
<feature type="domain" description="HECT" evidence="7">
    <location>
        <begin position="413"/>
        <end position="461"/>
    </location>
</feature>
<gene>
    <name evidence="8" type="ORF">PACLA_8A059717</name>
</gene>
<evidence type="ECO:0000313" key="8">
    <source>
        <dbReference type="EMBL" id="CAB4030287.1"/>
    </source>
</evidence>
<keyword evidence="4" id="KW-0808">Transferase</keyword>
<dbReference type="SUPFAM" id="SSF56204">
    <property type="entry name" value="Hect, E3 ligase catalytic domain"/>
    <property type="match status" value="1"/>
</dbReference>